<dbReference type="PANTHER" id="PTHR45711">
    <property type="entry name" value="CHLORIDE CHANNEL PROTEIN"/>
    <property type="match status" value="1"/>
</dbReference>
<dbReference type="AlphaFoldDB" id="A0A2J7PW43"/>
<sequence>MVATLFIKANLYWCRYRKVSKLGQYPVTEVLVVAVVTAVIAYPNPYTRMNTSQLIFLLFSQCGVSNSDNLCDYNRNFTDVNSAIEIAAAGPGVYKAVWLLVLALVFKLVATIFTFGFKAPCGLFIPSLCLGAIMGRIVGIGMEQLAYNYPHIWLFSGECSTGDDCITPGLYAMVGAAAVLGGVTRMTVSLVVIMFELTGGVRYIVPLMAAAMASKWVGDALGRQGIYDAHIELNGYPFLDSKEEFAHTSLAADVMQPKHNEPLSVLTQDSMTVDDVETLLKETEHNGFPVVVSRESQYLVGFVLRRDLNLAIANAKRTLEGICGQSLVLFVNSAPPQATGPPPLKLKKILDMAPITMTDQTPMETVVDMFRKLGLRQTLVTHNGRLLGVITKKDVLRHVKQMDNEDPNSVLFN</sequence>
<keyword evidence="4 9" id="KW-1133">Transmembrane helix</keyword>
<keyword evidence="12" id="KW-1185">Reference proteome</keyword>
<organism evidence="11 12">
    <name type="scientific">Cryptotermes secundus</name>
    <dbReference type="NCBI Taxonomy" id="105785"/>
    <lineage>
        <taxon>Eukaryota</taxon>
        <taxon>Metazoa</taxon>
        <taxon>Ecdysozoa</taxon>
        <taxon>Arthropoda</taxon>
        <taxon>Hexapoda</taxon>
        <taxon>Insecta</taxon>
        <taxon>Pterygota</taxon>
        <taxon>Neoptera</taxon>
        <taxon>Polyneoptera</taxon>
        <taxon>Dictyoptera</taxon>
        <taxon>Blattodea</taxon>
        <taxon>Blattoidea</taxon>
        <taxon>Termitoidae</taxon>
        <taxon>Kalotermitidae</taxon>
        <taxon>Cryptotermitinae</taxon>
        <taxon>Cryptotermes</taxon>
    </lineage>
</organism>
<feature type="transmembrane region" description="Helical" evidence="9">
    <location>
        <begin position="170"/>
        <end position="195"/>
    </location>
</feature>
<evidence type="ECO:0000256" key="8">
    <source>
        <dbReference type="PROSITE-ProRule" id="PRU00703"/>
    </source>
</evidence>
<dbReference type="SUPFAM" id="SSF54631">
    <property type="entry name" value="CBS-domain pair"/>
    <property type="match status" value="1"/>
</dbReference>
<evidence type="ECO:0000256" key="1">
    <source>
        <dbReference type="ARBA" id="ARBA00004337"/>
    </source>
</evidence>
<dbReference type="PROSITE" id="PS51371">
    <property type="entry name" value="CBS"/>
    <property type="match status" value="2"/>
</dbReference>
<evidence type="ECO:0000256" key="6">
    <source>
        <dbReference type="ARBA" id="ARBA00023136"/>
    </source>
</evidence>
<keyword evidence="6 9" id="KW-0472">Membrane</keyword>
<dbReference type="FunFam" id="3.90.1280.20:FF:000003">
    <property type="entry name" value="Chloride channel protein"/>
    <property type="match status" value="1"/>
</dbReference>
<keyword evidence="2 9" id="KW-0813">Transport</keyword>
<gene>
    <name evidence="11" type="ORF">B7P43_G05251</name>
</gene>
<feature type="transmembrane region" description="Helical" evidence="9">
    <location>
        <begin position="123"/>
        <end position="142"/>
    </location>
</feature>
<dbReference type="GO" id="GO:0010008">
    <property type="term" value="C:endosome membrane"/>
    <property type="evidence" value="ECO:0007669"/>
    <property type="project" value="UniProtKB-SubCell"/>
</dbReference>
<comment type="caution">
    <text evidence="9">Lacks conserved residue(s) required for the propagation of feature annotation.</text>
</comment>
<dbReference type="FunFam" id="1.10.3080.10:FF:000016">
    <property type="entry name" value="Chloride channel protein"/>
    <property type="match status" value="1"/>
</dbReference>
<comment type="subcellular location">
    <subcellularLocation>
        <location evidence="1">Endosome membrane</location>
        <topology evidence="1">Multi-pass membrane protein</topology>
    </subcellularLocation>
    <subcellularLocation>
        <location evidence="9">Membrane</location>
        <topology evidence="9">Multi-pass membrane protein</topology>
    </subcellularLocation>
</comment>
<evidence type="ECO:0000256" key="3">
    <source>
        <dbReference type="ARBA" id="ARBA00022692"/>
    </source>
</evidence>
<dbReference type="GO" id="GO:0005886">
    <property type="term" value="C:plasma membrane"/>
    <property type="evidence" value="ECO:0007669"/>
    <property type="project" value="TreeGrafter"/>
</dbReference>
<dbReference type="GO" id="GO:0005247">
    <property type="term" value="F:voltage-gated chloride channel activity"/>
    <property type="evidence" value="ECO:0007669"/>
    <property type="project" value="TreeGrafter"/>
</dbReference>
<dbReference type="FunFam" id="3.10.580.20:FF:000001">
    <property type="entry name" value="Chloride channel protein"/>
    <property type="match status" value="1"/>
</dbReference>
<name>A0A2J7PW43_9NEOP</name>
<evidence type="ECO:0000256" key="5">
    <source>
        <dbReference type="ARBA" id="ARBA00023065"/>
    </source>
</evidence>
<dbReference type="InterPro" id="IPR001807">
    <property type="entry name" value="ClC"/>
</dbReference>
<evidence type="ECO:0000313" key="12">
    <source>
        <dbReference type="Proteomes" id="UP000235965"/>
    </source>
</evidence>
<protein>
    <recommendedName>
        <fullName evidence="9">Chloride channel protein</fullName>
    </recommendedName>
</protein>
<dbReference type="Gene3D" id="1.10.3080.10">
    <property type="entry name" value="Clc chloride channel"/>
    <property type="match status" value="1"/>
</dbReference>
<evidence type="ECO:0000256" key="4">
    <source>
        <dbReference type="ARBA" id="ARBA00022989"/>
    </source>
</evidence>
<dbReference type="Gene3D" id="3.10.580.20">
    <property type="match status" value="1"/>
</dbReference>
<dbReference type="OrthoDB" id="44789at2759"/>
<dbReference type="Gene3D" id="3.90.1280.20">
    <property type="match status" value="1"/>
</dbReference>
<feature type="domain" description="CBS" evidence="10">
    <location>
        <begin position="255"/>
        <end position="319"/>
    </location>
</feature>
<keyword evidence="3 9" id="KW-0812">Transmembrane</keyword>
<comment type="caution">
    <text evidence="11">The sequence shown here is derived from an EMBL/GenBank/DDBJ whole genome shotgun (WGS) entry which is preliminary data.</text>
</comment>
<dbReference type="CDD" id="cd04591">
    <property type="entry name" value="CBS_pair_voltage-gated_CLC_euk_bac"/>
    <property type="match status" value="1"/>
</dbReference>
<dbReference type="InterPro" id="IPR014743">
    <property type="entry name" value="Cl-channel_core"/>
</dbReference>
<proteinExistence type="inferred from homology"/>
<dbReference type="SMART" id="SM00116">
    <property type="entry name" value="CBS"/>
    <property type="match status" value="2"/>
</dbReference>
<evidence type="ECO:0000259" key="10">
    <source>
        <dbReference type="PROSITE" id="PS51371"/>
    </source>
</evidence>
<dbReference type="GO" id="GO:0008021">
    <property type="term" value="C:synaptic vesicle"/>
    <property type="evidence" value="ECO:0007669"/>
    <property type="project" value="TreeGrafter"/>
</dbReference>
<accession>A0A2J7PW43</accession>
<feature type="transmembrane region" description="Helical" evidence="9">
    <location>
        <begin position="96"/>
        <end position="116"/>
    </location>
</feature>
<keyword evidence="8" id="KW-0129">CBS domain</keyword>
<dbReference type="Pfam" id="PF00571">
    <property type="entry name" value="CBS"/>
    <property type="match status" value="2"/>
</dbReference>
<feature type="domain" description="CBS" evidence="10">
    <location>
        <begin position="350"/>
        <end position="407"/>
    </location>
</feature>
<dbReference type="GO" id="GO:0005769">
    <property type="term" value="C:early endosome"/>
    <property type="evidence" value="ECO:0007669"/>
    <property type="project" value="TreeGrafter"/>
</dbReference>
<evidence type="ECO:0000256" key="9">
    <source>
        <dbReference type="RuleBase" id="RU361221"/>
    </source>
</evidence>
<dbReference type="GO" id="GO:0005794">
    <property type="term" value="C:Golgi apparatus"/>
    <property type="evidence" value="ECO:0007669"/>
    <property type="project" value="TreeGrafter"/>
</dbReference>
<dbReference type="PANTHER" id="PTHR45711:SF6">
    <property type="entry name" value="CHLORIDE CHANNEL PROTEIN"/>
    <property type="match status" value="1"/>
</dbReference>
<dbReference type="Pfam" id="PF00654">
    <property type="entry name" value="Voltage_CLC"/>
    <property type="match status" value="1"/>
</dbReference>
<comment type="similarity">
    <text evidence="9">Belongs to the chloride channel (TC 2.A.49) family.</text>
</comment>
<reference evidence="11 12" key="1">
    <citation type="submission" date="2017-12" db="EMBL/GenBank/DDBJ databases">
        <title>Hemimetabolous genomes reveal molecular basis of termite eusociality.</title>
        <authorList>
            <person name="Harrison M.C."/>
            <person name="Jongepier E."/>
            <person name="Robertson H.M."/>
            <person name="Arning N."/>
            <person name="Bitard-Feildel T."/>
            <person name="Chao H."/>
            <person name="Childers C.P."/>
            <person name="Dinh H."/>
            <person name="Doddapaneni H."/>
            <person name="Dugan S."/>
            <person name="Gowin J."/>
            <person name="Greiner C."/>
            <person name="Han Y."/>
            <person name="Hu H."/>
            <person name="Hughes D.S.T."/>
            <person name="Huylmans A.-K."/>
            <person name="Kemena C."/>
            <person name="Kremer L.P.M."/>
            <person name="Lee S.L."/>
            <person name="Lopez-Ezquerra A."/>
            <person name="Mallet L."/>
            <person name="Monroy-Kuhn J.M."/>
            <person name="Moser A."/>
            <person name="Murali S.C."/>
            <person name="Muzny D.M."/>
            <person name="Otani S."/>
            <person name="Piulachs M.-D."/>
            <person name="Poelchau M."/>
            <person name="Qu J."/>
            <person name="Schaub F."/>
            <person name="Wada-Katsumata A."/>
            <person name="Worley K.C."/>
            <person name="Xie Q."/>
            <person name="Ylla G."/>
            <person name="Poulsen M."/>
            <person name="Gibbs R.A."/>
            <person name="Schal C."/>
            <person name="Richards S."/>
            <person name="Belles X."/>
            <person name="Korb J."/>
            <person name="Bornberg-Bauer E."/>
        </authorList>
    </citation>
    <scope>NUCLEOTIDE SEQUENCE [LARGE SCALE GENOMIC DNA]</scope>
    <source>
        <tissue evidence="11">Whole body</tissue>
    </source>
</reference>
<dbReference type="Proteomes" id="UP000235965">
    <property type="component" value="Unassembled WGS sequence"/>
</dbReference>
<feature type="transmembrane region" description="Helical" evidence="9">
    <location>
        <begin position="25"/>
        <end position="42"/>
    </location>
</feature>
<dbReference type="EMBL" id="NEVH01020938">
    <property type="protein sequence ID" value="PNF20553.1"/>
    <property type="molecule type" value="Genomic_DNA"/>
</dbReference>
<dbReference type="InterPro" id="IPR046342">
    <property type="entry name" value="CBS_dom_sf"/>
</dbReference>
<dbReference type="PRINTS" id="PR00762">
    <property type="entry name" value="CLCHANNEL"/>
</dbReference>
<evidence type="ECO:0000256" key="2">
    <source>
        <dbReference type="ARBA" id="ARBA00022448"/>
    </source>
</evidence>
<evidence type="ECO:0000313" key="11">
    <source>
        <dbReference type="EMBL" id="PNF20553.1"/>
    </source>
</evidence>
<evidence type="ECO:0000256" key="7">
    <source>
        <dbReference type="ARBA" id="ARBA00023214"/>
    </source>
</evidence>
<dbReference type="InterPro" id="IPR000644">
    <property type="entry name" value="CBS_dom"/>
</dbReference>
<keyword evidence="7 9" id="KW-0868">Chloride</keyword>
<keyword evidence="5 9" id="KW-0406">Ion transport</keyword>
<dbReference type="SUPFAM" id="SSF81340">
    <property type="entry name" value="Clc chloride channel"/>
    <property type="match status" value="1"/>
</dbReference>